<protein>
    <submittedName>
        <fullName evidence="1">Uncharacterized protein</fullName>
    </submittedName>
</protein>
<keyword evidence="2" id="KW-1185">Reference proteome</keyword>
<name>A0A4Y2HRZ5_ARAVE</name>
<organism evidence="1 2">
    <name type="scientific">Araneus ventricosus</name>
    <name type="common">Orbweaver spider</name>
    <name type="synonym">Epeira ventricosa</name>
    <dbReference type="NCBI Taxonomy" id="182803"/>
    <lineage>
        <taxon>Eukaryota</taxon>
        <taxon>Metazoa</taxon>
        <taxon>Ecdysozoa</taxon>
        <taxon>Arthropoda</taxon>
        <taxon>Chelicerata</taxon>
        <taxon>Arachnida</taxon>
        <taxon>Araneae</taxon>
        <taxon>Araneomorphae</taxon>
        <taxon>Entelegynae</taxon>
        <taxon>Araneoidea</taxon>
        <taxon>Araneidae</taxon>
        <taxon>Araneus</taxon>
    </lineage>
</organism>
<dbReference type="EMBL" id="BGPR01002127">
    <property type="protein sequence ID" value="GBM68197.1"/>
    <property type="molecule type" value="Genomic_DNA"/>
</dbReference>
<evidence type="ECO:0000313" key="2">
    <source>
        <dbReference type="Proteomes" id="UP000499080"/>
    </source>
</evidence>
<evidence type="ECO:0000313" key="1">
    <source>
        <dbReference type="EMBL" id="GBM68197.1"/>
    </source>
</evidence>
<gene>
    <name evidence="1" type="ORF">AVEN_22015_1</name>
</gene>
<dbReference type="Proteomes" id="UP000499080">
    <property type="component" value="Unassembled WGS sequence"/>
</dbReference>
<comment type="caution">
    <text evidence="1">The sequence shown here is derived from an EMBL/GenBank/DDBJ whole genome shotgun (WGS) entry which is preliminary data.</text>
</comment>
<dbReference type="AlphaFoldDB" id="A0A4Y2HRZ5"/>
<reference evidence="1 2" key="1">
    <citation type="journal article" date="2019" name="Sci. Rep.">
        <title>Orb-weaving spider Araneus ventricosus genome elucidates the spidroin gene catalogue.</title>
        <authorList>
            <person name="Kono N."/>
            <person name="Nakamura H."/>
            <person name="Ohtoshi R."/>
            <person name="Moran D.A.P."/>
            <person name="Shinohara A."/>
            <person name="Yoshida Y."/>
            <person name="Fujiwara M."/>
            <person name="Mori M."/>
            <person name="Tomita M."/>
            <person name="Arakawa K."/>
        </authorList>
    </citation>
    <scope>NUCLEOTIDE SEQUENCE [LARGE SCALE GENOMIC DNA]</scope>
</reference>
<accession>A0A4Y2HRZ5</accession>
<sequence>MKRTTPEPILTLQTSAAHFTTSAERRLTHGSRFSGQQAYIRGGSSVKSGFGNLRLRSRDLTTRPLQLQSKSGSENFALKFISQETIFIAIILTMAKTCE</sequence>
<proteinExistence type="predicted"/>